<proteinExistence type="predicted"/>
<feature type="transmembrane region" description="Helical" evidence="1">
    <location>
        <begin position="15"/>
        <end position="34"/>
    </location>
</feature>
<sequence>MSDKKMYHKARKDDALMYIAALIVIVGGLLIFPMFSIGSAIPAMTALVWGVGVFRFNKKTEEHLLSIEPQVQNMIESGMSEHDAMKALGCDKYYYKPFWAIR</sequence>
<keyword evidence="2" id="KW-0614">Plasmid</keyword>
<gene>
    <name evidence="2" type="ORF">HB762_26650</name>
</gene>
<accession>A0ABY5INN1</accession>
<evidence type="ECO:0000313" key="3">
    <source>
        <dbReference type="Proteomes" id="UP001059912"/>
    </source>
</evidence>
<geneLocation type="plasmid" evidence="2 3">
    <name>unnamed1</name>
</geneLocation>
<reference evidence="2" key="1">
    <citation type="submission" date="2020-03" db="EMBL/GenBank/DDBJ databases">
        <title>Five strains of Vibrio campbellii isolated from Mariana Trench.</title>
        <authorList>
            <person name="Liang J."/>
            <person name="Zhang X.-H."/>
        </authorList>
    </citation>
    <scope>NUCLEOTIDE SEQUENCE</scope>
    <source>
        <strain evidence="2">LJC013</strain>
        <plasmid evidence="2">unnamed1</plasmid>
    </source>
</reference>
<keyword evidence="3" id="KW-1185">Reference proteome</keyword>
<keyword evidence="1" id="KW-0812">Transmembrane</keyword>
<dbReference type="RefSeq" id="WP_255905226.1">
    <property type="nucleotide sequence ID" value="NZ_CP050472.1"/>
</dbReference>
<keyword evidence="1" id="KW-0472">Membrane</keyword>
<name>A0ABY5INN1_9VIBR</name>
<organism evidence="2 3">
    <name type="scientific">Vibrio campbellii</name>
    <dbReference type="NCBI Taxonomy" id="680"/>
    <lineage>
        <taxon>Bacteria</taxon>
        <taxon>Pseudomonadati</taxon>
        <taxon>Pseudomonadota</taxon>
        <taxon>Gammaproteobacteria</taxon>
        <taxon>Vibrionales</taxon>
        <taxon>Vibrionaceae</taxon>
        <taxon>Vibrio</taxon>
    </lineage>
</organism>
<dbReference type="EMBL" id="CP050472">
    <property type="protein sequence ID" value="UTZ34843.1"/>
    <property type="molecule type" value="Genomic_DNA"/>
</dbReference>
<evidence type="ECO:0000256" key="1">
    <source>
        <dbReference type="SAM" id="Phobius"/>
    </source>
</evidence>
<evidence type="ECO:0000313" key="2">
    <source>
        <dbReference type="EMBL" id="UTZ34843.1"/>
    </source>
</evidence>
<protein>
    <submittedName>
        <fullName evidence="2">Uncharacterized protein</fullName>
    </submittedName>
</protein>
<dbReference type="Proteomes" id="UP001059912">
    <property type="component" value="Plasmid unnamed1"/>
</dbReference>
<keyword evidence="1" id="KW-1133">Transmembrane helix</keyword>